<reference evidence="1" key="1">
    <citation type="submission" date="2013-08" db="EMBL/GenBank/DDBJ databases">
        <authorList>
            <person name="Mendez C."/>
            <person name="Richter M."/>
            <person name="Ferrer M."/>
            <person name="Sanchez J."/>
        </authorList>
    </citation>
    <scope>NUCLEOTIDE SEQUENCE</scope>
</reference>
<name>T0ZI52_9ZZZZ</name>
<dbReference type="InterPro" id="IPR029055">
    <property type="entry name" value="Ntn_hydrolases_N"/>
</dbReference>
<comment type="caution">
    <text evidence="1">The sequence shown here is derived from an EMBL/GenBank/DDBJ whole genome shotgun (WGS) entry which is preliminary data.</text>
</comment>
<accession>T0ZI52</accession>
<sequence length="131" mass="14880">MFDEPYRWIDAIHQRRDYISEQLDRASPVLGISLPEGIFLATFHRQNPKIFEIYDRIALAGIGHPADLETVRGLLLNMAHVEGFQRSPRDVSIERLALFGLAPKLKSAFEDISVPPIILDVLLAEMGDRQE</sequence>
<protein>
    <submittedName>
        <fullName evidence="1">20S proteasome alpha-subunit</fullName>
    </submittedName>
</protein>
<proteinExistence type="predicted"/>
<feature type="non-terminal residue" evidence="1">
    <location>
        <position position="131"/>
    </location>
</feature>
<organism evidence="1">
    <name type="scientific">mine drainage metagenome</name>
    <dbReference type="NCBI Taxonomy" id="410659"/>
    <lineage>
        <taxon>unclassified sequences</taxon>
        <taxon>metagenomes</taxon>
        <taxon>ecological metagenomes</taxon>
    </lineage>
</organism>
<keyword evidence="1" id="KW-0647">Proteasome</keyword>
<dbReference type="EMBL" id="AUZX01015260">
    <property type="protein sequence ID" value="EQD29520.1"/>
    <property type="molecule type" value="Genomic_DNA"/>
</dbReference>
<dbReference type="SUPFAM" id="SSF56235">
    <property type="entry name" value="N-terminal nucleophile aminohydrolases (Ntn hydrolases)"/>
    <property type="match status" value="1"/>
</dbReference>
<gene>
    <name evidence="1" type="ORF">B1A_20669</name>
</gene>
<dbReference type="AlphaFoldDB" id="T0ZI52"/>
<reference evidence="1" key="2">
    <citation type="journal article" date="2014" name="ISME J.">
        <title>Microbial stratification in low pH oxic and suboxic macroscopic growths along an acid mine drainage.</title>
        <authorList>
            <person name="Mendez-Garcia C."/>
            <person name="Mesa V."/>
            <person name="Sprenger R.R."/>
            <person name="Richter M."/>
            <person name="Diez M.S."/>
            <person name="Solano J."/>
            <person name="Bargiela R."/>
            <person name="Golyshina O.V."/>
            <person name="Manteca A."/>
            <person name="Ramos J.L."/>
            <person name="Gallego J.R."/>
            <person name="Llorente I."/>
            <person name="Martins Dos Santos V.A."/>
            <person name="Jensen O.N."/>
            <person name="Pelaez A.I."/>
            <person name="Sanchez J."/>
            <person name="Ferrer M."/>
        </authorList>
    </citation>
    <scope>NUCLEOTIDE SEQUENCE</scope>
</reference>
<dbReference type="GO" id="GO:0000502">
    <property type="term" value="C:proteasome complex"/>
    <property type="evidence" value="ECO:0007669"/>
    <property type="project" value="UniProtKB-KW"/>
</dbReference>
<dbReference type="Gene3D" id="3.60.20.10">
    <property type="entry name" value="Glutamine Phosphoribosylpyrophosphate, subunit 1, domain 1"/>
    <property type="match status" value="1"/>
</dbReference>
<evidence type="ECO:0000313" key="1">
    <source>
        <dbReference type="EMBL" id="EQD29520.1"/>
    </source>
</evidence>